<sequence length="106" mass="12042">MLNFVYITTKDKAEARKIGRVLVESRLAACVNIIDKMESIYWWQGKIEQGNEAVLIAKTKEMLMPKLIAKVKALHSYECPCIVALPVSNGNKQFLEWIENETQNSG</sequence>
<comment type="caution">
    <text evidence="2">The sequence shown here is derived from an EMBL/GenBank/DDBJ whole genome shotgun (WGS) entry which is preliminary data.</text>
</comment>
<dbReference type="GO" id="GO:0010038">
    <property type="term" value="P:response to metal ion"/>
    <property type="evidence" value="ECO:0007669"/>
    <property type="project" value="InterPro"/>
</dbReference>
<proteinExistence type="inferred from homology"/>
<evidence type="ECO:0000256" key="1">
    <source>
        <dbReference type="ARBA" id="ARBA00010169"/>
    </source>
</evidence>
<comment type="similarity">
    <text evidence="1">Belongs to the CutA family.</text>
</comment>
<protein>
    <submittedName>
        <fullName evidence="2">Dihydroorotate dehydrogenase</fullName>
    </submittedName>
</protein>
<dbReference type="SUPFAM" id="SSF54913">
    <property type="entry name" value="GlnB-like"/>
    <property type="match status" value="1"/>
</dbReference>
<dbReference type="PANTHER" id="PTHR23419">
    <property type="entry name" value="DIVALENT CATION TOLERANCE CUTA-RELATED"/>
    <property type="match status" value="1"/>
</dbReference>
<accession>A0A1F4RFQ6</accession>
<dbReference type="Proteomes" id="UP000176938">
    <property type="component" value="Unassembled WGS sequence"/>
</dbReference>
<dbReference type="InterPro" id="IPR011322">
    <property type="entry name" value="N-reg_PII-like_a/b"/>
</dbReference>
<evidence type="ECO:0000313" key="3">
    <source>
        <dbReference type="Proteomes" id="UP000176938"/>
    </source>
</evidence>
<dbReference type="Pfam" id="PF03091">
    <property type="entry name" value="CutA1"/>
    <property type="match status" value="1"/>
</dbReference>
<dbReference type="PANTHER" id="PTHR23419:SF8">
    <property type="entry name" value="FI09726P"/>
    <property type="match status" value="1"/>
</dbReference>
<dbReference type="InterPro" id="IPR015867">
    <property type="entry name" value="N-reg_PII/ATP_PRibTrfase_C"/>
</dbReference>
<dbReference type="InterPro" id="IPR004323">
    <property type="entry name" value="Ion_tolerance_CutA"/>
</dbReference>
<gene>
    <name evidence="2" type="ORF">A3H38_03855</name>
</gene>
<name>A0A1F4RFQ6_UNCSA</name>
<dbReference type="GO" id="GO:0005507">
    <property type="term" value="F:copper ion binding"/>
    <property type="evidence" value="ECO:0007669"/>
    <property type="project" value="TreeGrafter"/>
</dbReference>
<dbReference type="Gene3D" id="3.30.70.120">
    <property type="match status" value="1"/>
</dbReference>
<dbReference type="EMBL" id="METP01000011">
    <property type="protein sequence ID" value="OGC07019.1"/>
    <property type="molecule type" value="Genomic_DNA"/>
</dbReference>
<evidence type="ECO:0000313" key="2">
    <source>
        <dbReference type="EMBL" id="OGC07019.1"/>
    </source>
</evidence>
<organism evidence="2 3">
    <name type="scientific">candidate division WOR-1 bacterium RIFCSPLOWO2_02_FULL_46_20</name>
    <dbReference type="NCBI Taxonomy" id="1802567"/>
    <lineage>
        <taxon>Bacteria</taxon>
        <taxon>Bacillati</taxon>
        <taxon>Saganbacteria</taxon>
    </lineage>
</organism>
<dbReference type="AlphaFoldDB" id="A0A1F4RFQ6"/>
<reference evidence="2 3" key="1">
    <citation type="journal article" date="2016" name="Nat. Commun.">
        <title>Thousands of microbial genomes shed light on interconnected biogeochemical processes in an aquifer system.</title>
        <authorList>
            <person name="Anantharaman K."/>
            <person name="Brown C.T."/>
            <person name="Hug L.A."/>
            <person name="Sharon I."/>
            <person name="Castelle C.J."/>
            <person name="Probst A.J."/>
            <person name="Thomas B.C."/>
            <person name="Singh A."/>
            <person name="Wilkins M.J."/>
            <person name="Karaoz U."/>
            <person name="Brodie E.L."/>
            <person name="Williams K.H."/>
            <person name="Hubbard S.S."/>
            <person name="Banfield J.F."/>
        </authorList>
    </citation>
    <scope>NUCLEOTIDE SEQUENCE [LARGE SCALE GENOMIC DNA]</scope>
</reference>